<dbReference type="EC" id="6.3.2.13" evidence="8 13"/>
<comment type="function">
    <text evidence="13">Catalyzes the addition of meso-diaminopimelic acid to the nucleotide precursor UDP-N-acetylmuramoyl-L-alanyl-D-glutamate (UMAG) in the biosynthesis of bacterial cell-wall peptidoglycan.</text>
</comment>
<comment type="caution">
    <text evidence="18">The sequence shown here is derived from an EMBL/GenBank/DDBJ whole genome shotgun (WGS) entry which is preliminary data.</text>
</comment>
<feature type="binding site" evidence="13">
    <location>
        <position position="394"/>
    </location>
    <ligand>
        <name>meso-2,6-diaminopimelate</name>
        <dbReference type="ChEBI" id="CHEBI:57791"/>
    </ligand>
</feature>
<evidence type="ECO:0000256" key="7">
    <source>
        <dbReference type="ARBA" id="ARBA00050251"/>
    </source>
</evidence>
<evidence type="ECO:0000256" key="8">
    <source>
        <dbReference type="ARBA" id="ARBA00066633"/>
    </source>
</evidence>
<evidence type="ECO:0000256" key="1">
    <source>
        <dbReference type="ARBA" id="ARBA00005898"/>
    </source>
</evidence>
<keyword evidence="5 13" id="KW-0131">Cell cycle</keyword>
<comment type="cofactor">
    <cofactor evidence="13">
        <name>Mg(2+)</name>
        <dbReference type="ChEBI" id="CHEBI:18420"/>
    </cofactor>
</comment>
<comment type="pathway">
    <text evidence="13 14">Cell wall biogenesis; peptidoglycan biosynthesis.</text>
</comment>
<dbReference type="InterPro" id="IPR035911">
    <property type="entry name" value="MurE/MurF_N"/>
</dbReference>
<comment type="similarity">
    <text evidence="1 13">Belongs to the MurCDEF family. MurE subfamily.</text>
</comment>
<feature type="binding site" evidence="13">
    <location>
        <position position="195"/>
    </location>
    <ligand>
        <name>UDP-N-acetyl-alpha-D-muramoyl-L-alanyl-D-glutamate</name>
        <dbReference type="ChEBI" id="CHEBI:83900"/>
    </ligand>
</feature>
<evidence type="ECO:0000256" key="2">
    <source>
        <dbReference type="ARBA" id="ARBA00022618"/>
    </source>
</evidence>
<evidence type="ECO:0000256" key="11">
    <source>
        <dbReference type="ARBA" id="ARBA00076158"/>
    </source>
</evidence>
<dbReference type="Gene3D" id="3.40.1390.10">
    <property type="entry name" value="MurE/MurF, N-terminal domain"/>
    <property type="match status" value="1"/>
</dbReference>
<feature type="domain" description="Mur ligase central" evidence="17">
    <location>
        <begin position="124"/>
        <end position="322"/>
    </location>
</feature>
<keyword evidence="13" id="KW-0460">Magnesium</keyword>
<gene>
    <name evidence="13" type="primary">murE</name>
    <name evidence="18" type="ORF">ENX07_01200</name>
</gene>
<dbReference type="InterPro" id="IPR036565">
    <property type="entry name" value="Mur-like_cat_sf"/>
</dbReference>
<dbReference type="SUPFAM" id="SSF63418">
    <property type="entry name" value="MurE/MurF N-terminal domain"/>
    <property type="match status" value="1"/>
</dbReference>
<evidence type="ECO:0000256" key="6">
    <source>
        <dbReference type="ARBA" id="ARBA00023316"/>
    </source>
</evidence>
<dbReference type="InterPro" id="IPR004101">
    <property type="entry name" value="Mur_ligase_C"/>
</dbReference>
<feature type="modified residue" description="N6-carboxylysine" evidence="13">
    <location>
        <position position="235"/>
    </location>
</feature>
<dbReference type="SUPFAM" id="SSF53623">
    <property type="entry name" value="MurD-like peptide ligases, catalytic domain"/>
    <property type="match status" value="1"/>
</dbReference>
<evidence type="ECO:0000256" key="14">
    <source>
        <dbReference type="RuleBase" id="RU004135"/>
    </source>
</evidence>
<organism evidence="18">
    <name type="scientific">candidate division WOR-3 bacterium</name>
    <dbReference type="NCBI Taxonomy" id="2052148"/>
    <lineage>
        <taxon>Bacteria</taxon>
        <taxon>Bacteria division WOR-3</taxon>
    </lineage>
</organism>
<evidence type="ECO:0000256" key="3">
    <source>
        <dbReference type="ARBA" id="ARBA00022960"/>
    </source>
</evidence>
<evidence type="ECO:0000313" key="18">
    <source>
        <dbReference type="EMBL" id="HGE98679.1"/>
    </source>
</evidence>
<feature type="binding site" evidence="13">
    <location>
        <position position="203"/>
    </location>
    <ligand>
        <name>UDP-N-acetyl-alpha-D-muramoyl-L-alanyl-D-glutamate</name>
        <dbReference type="ChEBI" id="CHEBI:83900"/>
    </ligand>
</feature>
<evidence type="ECO:0000256" key="5">
    <source>
        <dbReference type="ARBA" id="ARBA00023306"/>
    </source>
</evidence>
<dbReference type="NCBIfam" id="TIGR01085">
    <property type="entry name" value="murE"/>
    <property type="match status" value="1"/>
</dbReference>
<dbReference type="PANTHER" id="PTHR23135:SF4">
    <property type="entry name" value="UDP-N-ACETYLMURAMOYL-L-ALANYL-D-GLUTAMATE--2,6-DIAMINOPIMELATE LIGASE MURE HOMOLOG, CHLOROPLASTIC"/>
    <property type="match status" value="1"/>
</dbReference>
<dbReference type="UniPathway" id="UPA00219"/>
<comment type="caution">
    <text evidence="13">Lacks conserved residue(s) required for the propagation of feature annotation.</text>
</comment>
<evidence type="ECO:0000256" key="12">
    <source>
        <dbReference type="ARBA" id="ARBA00081560"/>
    </source>
</evidence>
<dbReference type="Pfam" id="PF08245">
    <property type="entry name" value="Mur_ligase_M"/>
    <property type="match status" value="1"/>
</dbReference>
<comment type="PTM">
    <text evidence="13">Carboxylation is probably crucial for Mg(2+) binding and, consequently, for the gamma-phosphate positioning of ATP.</text>
</comment>
<evidence type="ECO:0000259" key="16">
    <source>
        <dbReference type="Pfam" id="PF02875"/>
    </source>
</evidence>
<evidence type="ECO:0000259" key="17">
    <source>
        <dbReference type="Pfam" id="PF08245"/>
    </source>
</evidence>
<comment type="subcellular location">
    <subcellularLocation>
        <location evidence="13 14">Cytoplasm</location>
    </subcellularLocation>
</comment>
<dbReference type="GO" id="GO:0009252">
    <property type="term" value="P:peptidoglycan biosynthetic process"/>
    <property type="evidence" value="ECO:0007669"/>
    <property type="project" value="UniProtKB-UniRule"/>
</dbReference>
<dbReference type="GO" id="GO:0000287">
    <property type="term" value="F:magnesium ion binding"/>
    <property type="evidence" value="ECO:0007669"/>
    <property type="project" value="UniProtKB-UniRule"/>
</dbReference>
<dbReference type="SUPFAM" id="SSF53244">
    <property type="entry name" value="MurD-like peptide ligases, peptide-binding domain"/>
    <property type="match status" value="1"/>
</dbReference>
<sequence length="497" mass="55910">MGKRFCFSLPLLDFEMKLADLLKEKKGIKVFGSTDVSVRGVTADSREVAPGYVFFAYPGQKVNGRSFISEAIKKGAKVIVTDSCPEKLLPNVSYCITPEVKKTLAIFTKTFYNKIDEKMKIIGITGTQGKTTVAYLLRHILLTAGYDSGLISTIKYYDGKDWMRAENTTPEIYKIFSILAGLYEKGIDYCVMEVSSHALSLERVFGLNFAAAGFTNLSAEHLDFHKNLEDYKLAKMKLFQNLTEESFAVYNLDDPMGVEIERTTKAKKISYAIKSMGSIRGKVGKITLSGMEFYLNTEDGERRGRTFLLGEMNLYNILCAYGLSRTLGIKGELIMKGIETFRGVKGRLERVENDRGFEVFIDYAHTPKALENLLQTVKPLAKRVILVFGCGGDRDRTKRPVMGKIATELADWVIITSDNPRSENPEEIIEEIIKGIERNNYEKVLNRREAIKRAIHLAKRGDAVIIAGKGHEEYQIIGNQQVKFSDRKEAELALRGK</sequence>
<dbReference type="InterPro" id="IPR000713">
    <property type="entry name" value="Mur_ligase_N"/>
</dbReference>
<dbReference type="Gene3D" id="3.40.1190.10">
    <property type="entry name" value="Mur-like, catalytic domain"/>
    <property type="match status" value="1"/>
</dbReference>
<dbReference type="NCBIfam" id="NF001124">
    <property type="entry name" value="PRK00139.1-2"/>
    <property type="match status" value="1"/>
</dbReference>
<keyword evidence="3 13" id="KW-0133">Cell shape</keyword>
<dbReference type="Pfam" id="PF01225">
    <property type="entry name" value="Mur_ligase"/>
    <property type="match status" value="1"/>
</dbReference>
<feature type="domain" description="Mur ligase N-terminal catalytic" evidence="15">
    <location>
        <begin position="38"/>
        <end position="85"/>
    </location>
</feature>
<dbReference type="GO" id="GO:0008765">
    <property type="term" value="F:UDP-N-acetylmuramoylalanyl-D-glutamate-2,6-diaminopimelate ligase activity"/>
    <property type="evidence" value="ECO:0007669"/>
    <property type="project" value="UniProtKB-UniRule"/>
</dbReference>
<dbReference type="EMBL" id="DTMQ01000009">
    <property type="protein sequence ID" value="HGE98679.1"/>
    <property type="molecule type" value="Genomic_DNA"/>
</dbReference>
<keyword evidence="2 13" id="KW-0132">Cell division</keyword>
<evidence type="ECO:0000256" key="4">
    <source>
        <dbReference type="ARBA" id="ARBA00022984"/>
    </source>
</evidence>
<feature type="binding site" evidence="13">
    <location>
        <begin position="168"/>
        <end position="169"/>
    </location>
    <ligand>
        <name>UDP-N-acetyl-alpha-D-muramoyl-L-alanyl-D-glutamate</name>
        <dbReference type="ChEBI" id="CHEBI:83900"/>
    </ligand>
</feature>
<dbReference type="InterPro" id="IPR013221">
    <property type="entry name" value="Mur_ligase_cen"/>
</dbReference>
<dbReference type="FunFam" id="3.90.190.20:FF:000006">
    <property type="entry name" value="UDP-N-acetylmuramoyl-L-alanyl-D-glutamate--2,6-diaminopimelate ligase"/>
    <property type="match status" value="1"/>
</dbReference>
<dbReference type="GO" id="GO:0051301">
    <property type="term" value="P:cell division"/>
    <property type="evidence" value="ECO:0007669"/>
    <property type="project" value="UniProtKB-KW"/>
</dbReference>
<accession>A0A7C3Z217</accession>
<reference evidence="18" key="1">
    <citation type="journal article" date="2020" name="mSystems">
        <title>Genome- and Community-Level Interaction Insights into Carbon Utilization and Element Cycling Functions of Hydrothermarchaeota in Hydrothermal Sediment.</title>
        <authorList>
            <person name="Zhou Z."/>
            <person name="Liu Y."/>
            <person name="Xu W."/>
            <person name="Pan J."/>
            <person name="Luo Z.H."/>
            <person name="Li M."/>
        </authorList>
    </citation>
    <scope>NUCLEOTIDE SEQUENCE [LARGE SCALE GENOMIC DNA]</scope>
    <source>
        <strain evidence="18">SpSt-906</strain>
    </source>
</reference>
<dbReference type="HAMAP" id="MF_00208">
    <property type="entry name" value="MurE"/>
    <property type="match status" value="1"/>
</dbReference>
<keyword evidence="13" id="KW-0067">ATP-binding</keyword>
<dbReference type="GO" id="GO:0005737">
    <property type="term" value="C:cytoplasm"/>
    <property type="evidence" value="ECO:0007669"/>
    <property type="project" value="UniProtKB-SubCell"/>
</dbReference>
<evidence type="ECO:0000256" key="9">
    <source>
        <dbReference type="ARBA" id="ARBA00072883"/>
    </source>
</evidence>
<feature type="short sequence motif" description="Meso-diaminopimelate recognition motif" evidence="13">
    <location>
        <begin position="418"/>
        <end position="421"/>
    </location>
</feature>
<keyword evidence="13 18" id="KW-0436">Ligase</keyword>
<dbReference type="Gene3D" id="3.90.190.20">
    <property type="entry name" value="Mur ligase, C-terminal domain"/>
    <property type="match status" value="1"/>
</dbReference>
<dbReference type="InterPro" id="IPR005761">
    <property type="entry name" value="UDP-N-AcMur-Glu-dNH2Pim_ligase"/>
</dbReference>
<feature type="binding site" evidence="13">
    <location>
        <begin position="418"/>
        <end position="421"/>
    </location>
    <ligand>
        <name>meso-2,6-diaminopimelate</name>
        <dbReference type="ChEBI" id="CHEBI:57791"/>
    </ligand>
</feature>
<dbReference type="AlphaFoldDB" id="A0A7C3Z217"/>
<dbReference type="InterPro" id="IPR036615">
    <property type="entry name" value="Mur_ligase_C_dom_sf"/>
</dbReference>
<feature type="binding site" evidence="13">
    <location>
        <position position="472"/>
    </location>
    <ligand>
        <name>meso-2,6-diaminopimelate</name>
        <dbReference type="ChEBI" id="CHEBI:57791"/>
    </ligand>
</feature>
<dbReference type="GO" id="GO:0008360">
    <property type="term" value="P:regulation of cell shape"/>
    <property type="evidence" value="ECO:0007669"/>
    <property type="project" value="UniProtKB-KW"/>
</dbReference>
<feature type="domain" description="Mur ligase C-terminal" evidence="16">
    <location>
        <begin position="346"/>
        <end position="470"/>
    </location>
</feature>
<feature type="binding site" evidence="13">
    <location>
        <position position="468"/>
    </location>
    <ligand>
        <name>meso-2,6-diaminopimelate</name>
        <dbReference type="ChEBI" id="CHEBI:57791"/>
    </ligand>
</feature>
<keyword evidence="13" id="KW-0963">Cytoplasm</keyword>
<evidence type="ECO:0000256" key="10">
    <source>
        <dbReference type="ARBA" id="ARBA00075482"/>
    </source>
</evidence>
<proteinExistence type="inferred from homology"/>
<dbReference type="PANTHER" id="PTHR23135">
    <property type="entry name" value="MUR LIGASE FAMILY MEMBER"/>
    <property type="match status" value="1"/>
</dbReference>
<dbReference type="GO" id="GO:0071555">
    <property type="term" value="P:cell wall organization"/>
    <property type="evidence" value="ECO:0007669"/>
    <property type="project" value="UniProtKB-KW"/>
</dbReference>
<dbReference type="Pfam" id="PF02875">
    <property type="entry name" value="Mur_ligase_C"/>
    <property type="match status" value="1"/>
</dbReference>
<name>A0A7C3Z217_UNCW3</name>
<feature type="binding site" evidence="13">
    <location>
        <position position="167"/>
    </location>
    <ligand>
        <name>UDP-N-acetyl-alpha-D-muramoyl-L-alanyl-D-glutamate</name>
        <dbReference type="ChEBI" id="CHEBI:83900"/>
    </ligand>
</feature>
<keyword evidence="6 13" id="KW-0961">Cell wall biogenesis/degradation</keyword>
<dbReference type="GO" id="GO:0005524">
    <property type="term" value="F:ATP binding"/>
    <property type="evidence" value="ECO:0007669"/>
    <property type="project" value="UniProtKB-UniRule"/>
</dbReference>
<dbReference type="NCBIfam" id="NF001126">
    <property type="entry name" value="PRK00139.1-4"/>
    <property type="match status" value="1"/>
</dbReference>
<keyword evidence="13" id="KW-0547">Nucleotide-binding</keyword>
<comment type="catalytic activity">
    <reaction evidence="7 13">
        <text>UDP-N-acetyl-alpha-D-muramoyl-L-alanyl-D-glutamate + meso-2,6-diaminopimelate + ATP = UDP-N-acetyl-alpha-D-muramoyl-L-alanyl-gamma-D-glutamyl-meso-2,6-diaminopimelate + ADP + phosphate + H(+)</text>
        <dbReference type="Rhea" id="RHEA:23676"/>
        <dbReference type="ChEBI" id="CHEBI:15378"/>
        <dbReference type="ChEBI" id="CHEBI:30616"/>
        <dbReference type="ChEBI" id="CHEBI:43474"/>
        <dbReference type="ChEBI" id="CHEBI:57791"/>
        <dbReference type="ChEBI" id="CHEBI:83900"/>
        <dbReference type="ChEBI" id="CHEBI:83905"/>
        <dbReference type="ChEBI" id="CHEBI:456216"/>
        <dbReference type="EC" id="6.3.2.13"/>
    </reaction>
</comment>
<evidence type="ECO:0000256" key="13">
    <source>
        <dbReference type="HAMAP-Rule" id="MF_00208"/>
    </source>
</evidence>
<protein>
    <recommendedName>
        <fullName evidence="9 13">UDP-N-acetylmuramoyl-L-alanyl-D-glutamate--2,6-diaminopimelate ligase</fullName>
        <ecNumber evidence="8 13">6.3.2.13</ecNumber>
    </recommendedName>
    <alternativeName>
        <fullName evidence="10 13">Meso-A2pm-adding enzyme</fullName>
    </alternativeName>
    <alternativeName>
        <fullName evidence="11 13">Meso-diaminopimelate-adding enzyme</fullName>
    </alternativeName>
    <alternativeName>
        <fullName evidence="12 13">UDP-MurNAc-L-Ala-D-Glu:meso-diaminopimelate ligase</fullName>
    </alternativeName>
    <alternativeName>
        <fullName evidence="13">UDP-MurNAc-tripeptide synthetase</fullName>
    </alternativeName>
    <alternativeName>
        <fullName evidence="13">UDP-N-acetylmuramyl-tripeptide synthetase</fullName>
    </alternativeName>
</protein>
<feature type="binding site" evidence="13">
    <location>
        <position position="45"/>
    </location>
    <ligand>
        <name>UDP-N-acetyl-alpha-D-muramoyl-L-alanyl-D-glutamate</name>
        <dbReference type="ChEBI" id="CHEBI:83900"/>
    </ligand>
</feature>
<feature type="binding site" evidence="13">
    <location>
        <begin position="126"/>
        <end position="132"/>
    </location>
    <ligand>
        <name>ATP</name>
        <dbReference type="ChEBI" id="CHEBI:30616"/>
    </ligand>
</feature>
<keyword evidence="4 13" id="KW-0573">Peptidoglycan synthesis</keyword>
<evidence type="ECO:0000259" key="15">
    <source>
        <dbReference type="Pfam" id="PF01225"/>
    </source>
</evidence>